<proteinExistence type="predicted"/>
<dbReference type="AlphaFoldDB" id="A0A061QZK1"/>
<protein>
    <submittedName>
        <fullName evidence="1">Uncharacterized protein</fullName>
    </submittedName>
</protein>
<evidence type="ECO:0000313" key="1">
    <source>
        <dbReference type="EMBL" id="JAC63895.1"/>
    </source>
</evidence>
<organism evidence="1">
    <name type="scientific">Tetraselmis sp. GSL018</name>
    <dbReference type="NCBI Taxonomy" id="582737"/>
    <lineage>
        <taxon>Eukaryota</taxon>
        <taxon>Viridiplantae</taxon>
        <taxon>Chlorophyta</taxon>
        <taxon>core chlorophytes</taxon>
        <taxon>Chlorodendrophyceae</taxon>
        <taxon>Chlorodendrales</taxon>
        <taxon>Chlorodendraceae</taxon>
        <taxon>Tetraselmis</taxon>
    </lineage>
</organism>
<dbReference type="EMBL" id="GBEZ01022969">
    <property type="protein sequence ID" value="JAC63895.1"/>
    <property type="molecule type" value="Transcribed_RNA"/>
</dbReference>
<reference evidence="1" key="1">
    <citation type="submission" date="2014-05" db="EMBL/GenBank/DDBJ databases">
        <title>The transcriptome of the halophilic microalga Tetraselmis sp. GSL018 isolated from the Great Salt Lake, Utah.</title>
        <authorList>
            <person name="Jinkerson R.E."/>
            <person name="D'Adamo S."/>
            <person name="Posewitz M.C."/>
        </authorList>
    </citation>
    <scope>NUCLEOTIDE SEQUENCE</scope>
    <source>
        <strain evidence="1">GSL018</strain>
    </source>
</reference>
<sequence>MGKNRNKFKCTESETALKPKICKKRQPRMTGQPAHVPAVDACSKIQVQPVRAKYGGMGFAKPSVFLDLKDEYFREKFHQIFTEHIGGWAGHSYTKSRKKQEQ</sequence>
<accession>A0A061QZK1</accession>
<feature type="non-terminal residue" evidence="1">
    <location>
        <position position="102"/>
    </location>
</feature>
<name>A0A061QZK1_9CHLO</name>
<gene>
    <name evidence="1" type="ORF">TSPGSL018_19524</name>
</gene>